<proteinExistence type="predicted"/>
<dbReference type="Proteomes" id="UP000828390">
    <property type="component" value="Unassembled WGS sequence"/>
</dbReference>
<dbReference type="EMBL" id="JAIWYP010000012">
    <property type="protein sequence ID" value="KAH3731108.1"/>
    <property type="molecule type" value="Genomic_DNA"/>
</dbReference>
<comment type="caution">
    <text evidence="1">The sequence shown here is derived from an EMBL/GenBank/DDBJ whole genome shotgun (WGS) entry which is preliminary data.</text>
</comment>
<sequence length="77" mass="8927">MDALQTDLDRLAHNWNSHSIRCQKRYAELPSGRPDVMYFVPELINGYDFKTCVNPEDVNLCIQLYGKEKACSKNFKS</sequence>
<evidence type="ECO:0000313" key="2">
    <source>
        <dbReference type="Proteomes" id="UP000828390"/>
    </source>
</evidence>
<name>A0A9D4CVP1_DREPO</name>
<accession>A0A9D4CVP1</accession>
<protein>
    <submittedName>
        <fullName evidence="1">Uncharacterized protein</fullName>
    </submittedName>
</protein>
<gene>
    <name evidence="1" type="ORF">DPMN_057113</name>
</gene>
<reference evidence="1" key="2">
    <citation type="submission" date="2020-11" db="EMBL/GenBank/DDBJ databases">
        <authorList>
            <person name="McCartney M.A."/>
            <person name="Auch B."/>
            <person name="Kono T."/>
            <person name="Mallez S."/>
            <person name="Becker A."/>
            <person name="Gohl D.M."/>
            <person name="Silverstein K.A.T."/>
            <person name="Koren S."/>
            <person name="Bechman K.B."/>
            <person name="Herman A."/>
            <person name="Abrahante J.E."/>
            <person name="Garbe J."/>
        </authorList>
    </citation>
    <scope>NUCLEOTIDE SEQUENCE</scope>
    <source>
        <strain evidence="1">Duluth1</strain>
        <tissue evidence="1">Whole animal</tissue>
    </source>
</reference>
<reference evidence="1" key="1">
    <citation type="journal article" date="2019" name="bioRxiv">
        <title>The Genome of the Zebra Mussel, Dreissena polymorpha: A Resource for Invasive Species Research.</title>
        <authorList>
            <person name="McCartney M.A."/>
            <person name="Auch B."/>
            <person name="Kono T."/>
            <person name="Mallez S."/>
            <person name="Zhang Y."/>
            <person name="Obille A."/>
            <person name="Becker A."/>
            <person name="Abrahante J.E."/>
            <person name="Garbe J."/>
            <person name="Badalamenti J.P."/>
            <person name="Herman A."/>
            <person name="Mangelson H."/>
            <person name="Liachko I."/>
            <person name="Sullivan S."/>
            <person name="Sone E.D."/>
            <person name="Koren S."/>
            <person name="Silverstein K.A.T."/>
            <person name="Beckman K.B."/>
            <person name="Gohl D.M."/>
        </authorList>
    </citation>
    <scope>NUCLEOTIDE SEQUENCE</scope>
    <source>
        <strain evidence="1">Duluth1</strain>
        <tissue evidence="1">Whole animal</tissue>
    </source>
</reference>
<organism evidence="1 2">
    <name type="scientific">Dreissena polymorpha</name>
    <name type="common">Zebra mussel</name>
    <name type="synonym">Mytilus polymorpha</name>
    <dbReference type="NCBI Taxonomy" id="45954"/>
    <lineage>
        <taxon>Eukaryota</taxon>
        <taxon>Metazoa</taxon>
        <taxon>Spiralia</taxon>
        <taxon>Lophotrochozoa</taxon>
        <taxon>Mollusca</taxon>
        <taxon>Bivalvia</taxon>
        <taxon>Autobranchia</taxon>
        <taxon>Heteroconchia</taxon>
        <taxon>Euheterodonta</taxon>
        <taxon>Imparidentia</taxon>
        <taxon>Neoheterodontei</taxon>
        <taxon>Myida</taxon>
        <taxon>Dreissenoidea</taxon>
        <taxon>Dreissenidae</taxon>
        <taxon>Dreissena</taxon>
    </lineage>
</organism>
<evidence type="ECO:0000313" key="1">
    <source>
        <dbReference type="EMBL" id="KAH3731108.1"/>
    </source>
</evidence>
<dbReference type="AlphaFoldDB" id="A0A9D4CVP1"/>
<keyword evidence="2" id="KW-1185">Reference proteome</keyword>